<keyword evidence="2" id="KW-0732">Signal</keyword>
<evidence type="ECO:0000313" key="3">
    <source>
        <dbReference type="EMBL" id="AND70640.1"/>
    </source>
</evidence>
<protein>
    <recommendedName>
        <fullName evidence="5">Curli production assembly/transport component CsgG</fullName>
    </recommendedName>
</protein>
<evidence type="ECO:0000313" key="4">
    <source>
        <dbReference type="Proteomes" id="UP000077255"/>
    </source>
</evidence>
<evidence type="ECO:0000256" key="2">
    <source>
        <dbReference type="SAM" id="SignalP"/>
    </source>
</evidence>
<keyword evidence="4" id="KW-1185">Reference proteome</keyword>
<reference evidence="3 4" key="1">
    <citation type="submission" date="2016-02" db="EMBL/GenBank/DDBJ databases">
        <title>Complete genome sequencing and analysis of ATSB10, Dyella thiooxydans isolated from rhizosphere soil of sunflower (Helianthus annuus L.).</title>
        <authorList>
            <person name="Lee Y."/>
            <person name="Hwangbo K."/>
            <person name="Chung H."/>
            <person name="Yoo J."/>
            <person name="Kim K.Y."/>
            <person name="Sa T.M."/>
            <person name="Um Y."/>
            <person name="Madhaiyan M."/>
        </authorList>
    </citation>
    <scope>NUCLEOTIDE SEQUENCE [LARGE SCALE GENOMIC DNA]</scope>
    <source>
        <strain evidence="3 4">ATSB10</strain>
    </source>
</reference>
<name>A0A160N415_9GAMM</name>
<dbReference type="STRING" id="445710.ATSB10_31860"/>
<accession>A0A160N415</accession>
<dbReference type="EMBL" id="CP014841">
    <property type="protein sequence ID" value="AND70640.1"/>
    <property type="molecule type" value="Genomic_DNA"/>
</dbReference>
<dbReference type="RefSeq" id="WP_236886443.1">
    <property type="nucleotide sequence ID" value="NZ_CP014841.1"/>
</dbReference>
<dbReference type="AlphaFoldDB" id="A0A160N415"/>
<feature type="compositionally biased region" description="Polar residues" evidence="1">
    <location>
        <begin position="179"/>
        <end position="193"/>
    </location>
</feature>
<dbReference type="KEGG" id="dtx:ATSB10_31860"/>
<feature type="region of interest" description="Disordered" evidence="1">
    <location>
        <begin position="166"/>
        <end position="202"/>
    </location>
</feature>
<sequence>MSMKLLASLMLMGIMLTICCPIHAQTVSEKGMGSTQYSWHLSAKDRQAAIQKAQMNAIERYVADTDAARSRLFDQKRAELASHISDYILGTTVINEQDDKSTKTFNVVIRADINGTRLLNDLGSGSASAADVARQQHSMLTFLFVARSQASVQTFDAKVYKRADVDQSSTRKTREGESIHSNQIGTSDGVNEHSSVAVTTGGSTTRKADKVAWTVTQAGEINTAMTGTFANAGYDVIEADQVEGASNGLLSIQAIRDAYSHGDDLPPKMTRDATQGVHAAGINLFAIGTLDVGMQDIDPVSGNTRVYVTVTGKVYDVSGRFARTLSSVGPVQYAGLGPDASVARTNALKIAAQTAAQQMVDELNNKGIH</sequence>
<organism evidence="3 4">
    <name type="scientific">Dyella thiooxydans</name>
    <dbReference type="NCBI Taxonomy" id="445710"/>
    <lineage>
        <taxon>Bacteria</taxon>
        <taxon>Pseudomonadati</taxon>
        <taxon>Pseudomonadota</taxon>
        <taxon>Gammaproteobacteria</taxon>
        <taxon>Lysobacterales</taxon>
        <taxon>Rhodanobacteraceae</taxon>
        <taxon>Dyella</taxon>
    </lineage>
</organism>
<feature type="chain" id="PRO_5007818660" description="Curli production assembly/transport component CsgG" evidence="2">
    <location>
        <begin position="25"/>
        <end position="369"/>
    </location>
</feature>
<gene>
    <name evidence="3" type="ORF">ATSB10_31860</name>
</gene>
<feature type="signal peptide" evidence="2">
    <location>
        <begin position="1"/>
        <end position="24"/>
    </location>
</feature>
<evidence type="ECO:0000256" key="1">
    <source>
        <dbReference type="SAM" id="MobiDB-lite"/>
    </source>
</evidence>
<dbReference type="PATRIC" id="fig|445710.3.peg.3187"/>
<evidence type="ECO:0008006" key="5">
    <source>
        <dbReference type="Google" id="ProtNLM"/>
    </source>
</evidence>
<dbReference type="Proteomes" id="UP000077255">
    <property type="component" value="Chromosome"/>
</dbReference>
<proteinExistence type="predicted"/>